<evidence type="ECO:0000313" key="1">
    <source>
        <dbReference type="EMBL" id="AKH47398.1"/>
    </source>
</evidence>
<organism evidence="1">
    <name type="scientific">uncultured marine virus</name>
    <dbReference type="NCBI Taxonomy" id="186617"/>
    <lineage>
        <taxon>Viruses</taxon>
        <taxon>environmental samples</taxon>
    </lineage>
</organism>
<protein>
    <submittedName>
        <fullName evidence="1">Uncharacterized protein</fullName>
    </submittedName>
</protein>
<accession>A0A0F7L775</accession>
<name>A0A0F7L775_9VIRU</name>
<dbReference type="EMBL" id="KR029593">
    <property type="protein sequence ID" value="AKH47398.1"/>
    <property type="molecule type" value="Genomic_DNA"/>
</dbReference>
<sequence length="113" mass="13410">MQSIKSNAFNYVFTLELEKTGSRRLNGKLITKTFSIPREQINKIFPDQYLFGHSQKTNLNYLDYLVEGYKERISDLVHNELLKKPKRSDLIYLHNKFEKWLSSAEIEIKEINV</sequence>
<reference evidence="1" key="1">
    <citation type="journal article" date="2015" name="Front. Microbiol.">
        <title>Combining genomic sequencing methods to explore viral diversity and reveal potential virus-host interactions.</title>
        <authorList>
            <person name="Chow C.E."/>
            <person name="Winget D.M."/>
            <person name="White R.A.III."/>
            <person name="Hallam S.J."/>
            <person name="Suttle C.A."/>
        </authorList>
    </citation>
    <scope>NUCLEOTIDE SEQUENCE</scope>
    <source>
        <strain evidence="1">H4084976</strain>
    </source>
</reference>
<proteinExistence type="predicted"/>
<reference evidence="1" key="2">
    <citation type="submission" date="2015-03" db="EMBL/GenBank/DDBJ databases">
        <authorList>
            <person name="Chow C.-E.T."/>
            <person name="Winget D.M."/>
            <person name="White R.A.III."/>
            <person name="Hallam S.J."/>
            <person name="Suttle C.A."/>
        </authorList>
    </citation>
    <scope>NUCLEOTIDE SEQUENCE</scope>
    <source>
        <strain evidence="1">H4084976</strain>
    </source>
</reference>